<accession>A0A1J1HW58</accession>
<reference evidence="1 2" key="1">
    <citation type="submission" date="2015-04" db="EMBL/GenBank/DDBJ databases">
        <authorList>
            <person name="Syromyatnikov M.Y."/>
            <person name="Popov V.N."/>
        </authorList>
    </citation>
    <scope>NUCLEOTIDE SEQUENCE [LARGE SCALE GENOMIC DNA]</scope>
</reference>
<protein>
    <submittedName>
        <fullName evidence="1">CLUMA_CG005906, isoform A</fullName>
    </submittedName>
</protein>
<sequence>MVFEVQPAESFPPFERIDESFAVTITFPTTFLLNQLTPLKFLKVKKKEQFETSEAMKNVEIKRKLLST</sequence>
<gene>
    <name evidence="1" type="ORF">CLUMA_CG005906</name>
</gene>
<evidence type="ECO:0000313" key="1">
    <source>
        <dbReference type="EMBL" id="CRK92304.1"/>
    </source>
</evidence>
<organism evidence="1 2">
    <name type="scientific">Clunio marinus</name>
    <dbReference type="NCBI Taxonomy" id="568069"/>
    <lineage>
        <taxon>Eukaryota</taxon>
        <taxon>Metazoa</taxon>
        <taxon>Ecdysozoa</taxon>
        <taxon>Arthropoda</taxon>
        <taxon>Hexapoda</taxon>
        <taxon>Insecta</taxon>
        <taxon>Pterygota</taxon>
        <taxon>Neoptera</taxon>
        <taxon>Endopterygota</taxon>
        <taxon>Diptera</taxon>
        <taxon>Nematocera</taxon>
        <taxon>Chironomoidea</taxon>
        <taxon>Chironomidae</taxon>
        <taxon>Clunio</taxon>
    </lineage>
</organism>
<proteinExistence type="predicted"/>
<dbReference type="Proteomes" id="UP000183832">
    <property type="component" value="Unassembled WGS sequence"/>
</dbReference>
<keyword evidence="2" id="KW-1185">Reference proteome</keyword>
<dbReference type="AlphaFoldDB" id="A0A1J1HW58"/>
<evidence type="ECO:0000313" key="2">
    <source>
        <dbReference type="Proteomes" id="UP000183832"/>
    </source>
</evidence>
<name>A0A1J1HW58_9DIPT</name>
<dbReference type="EMBL" id="CVRI01000025">
    <property type="protein sequence ID" value="CRK92304.1"/>
    <property type="molecule type" value="Genomic_DNA"/>
</dbReference>